<name>A0A1R3GSP8_9ROSI</name>
<dbReference type="AlphaFoldDB" id="A0A1R3GSP8"/>
<dbReference type="EMBL" id="AWUE01021771">
    <property type="protein sequence ID" value="OMO61081.1"/>
    <property type="molecule type" value="Genomic_DNA"/>
</dbReference>
<sequence length="29" mass="3071">METGERGQLAMCRVPCQLGHSGGEGNPKQ</sequence>
<organism evidence="1 2">
    <name type="scientific">Corchorus olitorius</name>
    <dbReference type="NCBI Taxonomy" id="93759"/>
    <lineage>
        <taxon>Eukaryota</taxon>
        <taxon>Viridiplantae</taxon>
        <taxon>Streptophyta</taxon>
        <taxon>Embryophyta</taxon>
        <taxon>Tracheophyta</taxon>
        <taxon>Spermatophyta</taxon>
        <taxon>Magnoliopsida</taxon>
        <taxon>eudicotyledons</taxon>
        <taxon>Gunneridae</taxon>
        <taxon>Pentapetalae</taxon>
        <taxon>rosids</taxon>
        <taxon>malvids</taxon>
        <taxon>Malvales</taxon>
        <taxon>Malvaceae</taxon>
        <taxon>Grewioideae</taxon>
        <taxon>Apeibeae</taxon>
        <taxon>Corchorus</taxon>
    </lineage>
</organism>
<protein>
    <submittedName>
        <fullName evidence="1">Uncharacterized protein</fullName>
    </submittedName>
</protein>
<comment type="caution">
    <text evidence="1">The sequence shown here is derived from an EMBL/GenBank/DDBJ whole genome shotgun (WGS) entry which is preliminary data.</text>
</comment>
<reference evidence="2" key="1">
    <citation type="submission" date="2013-09" db="EMBL/GenBank/DDBJ databases">
        <title>Corchorus olitorius genome sequencing.</title>
        <authorList>
            <person name="Alam M."/>
            <person name="Haque M.S."/>
            <person name="Islam M.S."/>
            <person name="Emdad E.M."/>
            <person name="Islam M.M."/>
            <person name="Ahmed B."/>
            <person name="Halim A."/>
            <person name="Hossen Q.M.M."/>
            <person name="Hossain M.Z."/>
            <person name="Ahmed R."/>
            <person name="Khan M.M."/>
            <person name="Islam R."/>
            <person name="Rashid M.M."/>
            <person name="Khan S.A."/>
            <person name="Rahman M.S."/>
            <person name="Alam M."/>
            <person name="Yahiya A.S."/>
            <person name="Khan M.S."/>
            <person name="Azam M.S."/>
            <person name="Haque T."/>
            <person name="Lashkar M.Z.H."/>
            <person name="Akhand A.I."/>
            <person name="Morshed G."/>
            <person name="Roy S."/>
            <person name="Uddin K.S."/>
            <person name="Rabeya T."/>
            <person name="Hossain A.S."/>
            <person name="Chowdhury A."/>
            <person name="Snigdha A.R."/>
            <person name="Mortoza M.S."/>
            <person name="Matin S.A."/>
            <person name="Hoque S.M.E."/>
            <person name="Islam M.K."/>
            <person name="Roy D.K."/>
            <person name="Haider R."/>
            <person name="Moosa M.M."/>
            <person name="Elias S.M."/>
            <person name="Hasan A.M."/>
            <person name="Jahan S."/>
            <person name="Shafiuddin M."/>
            <person name="Mahmood N."/>
            <person name="Shommy N.S."/>
        </authorList>
    </citation>
    <scope>NUCLEOTIDE SEQUENCE [LARGE SCALE GENOMIC DNA]</scope>
    <source>
        <strain evidence="2">cv. O-4</strain>
    </source>
</reference>
<evidence type="ECO:0000313" key="1">
    <source>
        <dbReference type="EMBL" id="OMO61081.1"/>
    </source>
</evidence>
<accession>A0A1R3GSP8</accession>
<gene>
    <name evidence="1" type="ORF">COLO4_33569</name>
</gene>
<keyword evidence="2" id="KW-1185">Reference proteome</keyword>
<evidence type="ECO:0000313" key="2">
    <source>
        <dbReference type="Proteomes" id="UP000187203"/>
    </source>
</evidence>
<dbReference type="Proteomes" id="UP000187203">
    <property type="component" value="Unassembled WGS sequence"/>
</dbReference>
<proteinExistence type="predicted"/>